<gene>
    <name evidence="1" type="ORF">NIDE3459</name>
</gene>
<protein>
    <submittedName>
        <fullName evidence="1">Uncharacterized protein</fullName>
    </submittedName>
</protein>
<organism evidence="1 2">
    <name type="scientific">Nitrospira defluvii</name>
    <dbReference type="NCBI Taxonomy" id="330214"/>
    <lineage>
        <taxon>Bacteria</taxon>
        <taxon>Pseudomonadati</taxon>
        <taxon>Nitrospirota</taxon>
        <taxon>Nitrospiria</taxon>
        <taxon>Nitrospirales</taxon>
        <taxon>Nitrospiraceae</taxon>
        <taxon>Nitrospira</taxon>
    </lineage>
</organism>
<sequence length="110" mass="12106">MHPSALALSTMLSILRHFPAQISAHDLAEKMLVRFEPAELLPGWHVGAVGLTKDGCVMIRKSAPELSHGRIGFSPTCIQKLERQDGEKWVEVPLTPMAHSEPKQCQEPTG</sequence>
<name>D8PIQ8_9BACT</name>
<reference evidence="1 2" key="1">
    <citation type="journal article" date="2010" name="Proc. Natl. Acad. Sci. U.S.A.">
        <title>A Nitrospira metagenome illuminates the physiology and evolution of globally important nitrite-oxidizing bacteria.</title>
        <authorList>
            <person name="Lucker S."/>
            <person name="Wagner M."/>
            <person name="Maixner F."/>
            <person name="Pelletier E."/>
            <person name="Koch H."/>
            <person name="Vacherie B."/>
            <person name="Rattei T."/>
            <person name="Sinninghe Damste J."/>
            <person name="Spieck E."/>
            <person name="Le Paslier D."/>
            <person name="Daims H."/>
        </authorList>
    </citation>
    <scope>NUCLEOTIDE SEQUENCE [LARGE SCALE GENOMIC DNA]</scope>
</reference>
<evidence type="ECO:0000313" key="1">
    <source>
        <dbReference type="EMBL" id="CBK43145.1"/>
    </source>
</evidence>
<dbReference type="AlphaFoldDB" id="D8PIQ8"/>
<evidence type="ECO:0000313" key="2">
    <source>
        <dbReference type="Proteomes" id="UP000001660"/>
    </source>
</evidence>
<keyword evidence="2" id="KW-1185">Reference proteome</keyword>
<proteinExistence type="predicted"/>
<accession>D8PIQ8</accession>
<dbReference type="KEGG" id="nde:NIDE3459"/>
<dbReference type="Proteomes" id="UP000001660">
    <property type="component" value="Chromosome"/>
</dbReference>
<dbReference type="EMBL" id="FP929003">
    <property type="protein sequence ID" value="CBK43145.1"/>
    <property type="molecule type" value="Genomic_DNA"/>
</dbReference>
<dbReference type="HOGENOM" id="CLU_2166407_0_0_0"/>